<dbReference type="InterPro" id="IPR004556">
    <property type="entry name" value="HemK-like"/>
</dbReference>
<dbReference type="GO" id="GO:0032259">
    <property type="term" value="P:methylation"/>
    <property type="evidence" value="ECO:0007669"/>
    <property type="project" value="UniProtKB-KW"/>
</dbReference>
<keyword evidence="9" id="KW-1185">Reference proteome</keyword>
<comment type="catalytic activity">
    <reaction evidence="4 5">
        <text>L-glutaminyl-[peptide chain release factor] + S-adenosyl-L-methionine = N(5)-methyl-L-glutaminyl-[peptide chain release factor] + S-adenosyl-L-homocysteine + H(+)</text>
        <dbReference type="Rhea" id="RHEA:42896"/>
        <dbReference type="Rhea" id="RHEA-COMP:10271"/>
        <dbReference type="Rhea" id="RHEA-COMP:10272"/>
        <dbReference type="ChEBI" id="CHEBI:15378"/>
        <dbReference type="ChEBI" id="CHEBI:30011"/>
        <dbReference type="ChEBI" id="CHEBI:57856"/>
        <dbReference type="ChEBI" id="CHEBI:59789"/>
        <dbReference type="ChEBI" id="CHEBI:61891"/>
        <dbReference type="EC" id="2.1.1.297"/>
    </reaction>
</comment>
<evidence type="ECO:0000313" key="9">
    <source>
        <dbReference type="Proteomes" id="UP000198855"/>
    </source>
</evidence>
<evidence type="ECO:0000259" key="7">
    <source>
        <dbReference type="Pfam" id="PF17827"/>
    </source>
</evidence>
<organism evidence="8 9">
    <name type="scientific">Paenibacillus catalpae</name>
    <dbReference type="NCBI Taxonomy" id="1045775"/>
    <lineage>
        <taxon>Bacteria</taxon>
        <taxon>Bacillati</taxon>
        <taxon>Bacillota</taxon>
        <taxon>Bacilli</taxon>
        <taxon>Bacillales</taxon>
        <taxon>Paenibacillaceae</taxon>
        <taxon>Paenibacillus</taxon>
    </lineage>
</organism>
<protein>
    <recommendedName>
        <fullName evidence="5">Release factor glutamine methyltransferase</fullName>
        <shortName evidence="5">RF MTase</shortName>
        <ecNumber evidence="5">2.1.1.297</ecNumber>
    </recommendedName>
    <alternativeName>
        <fullName evidence="5">N5-glutamine methyltransferase PrmC</fullName>
    </alternativeName>
    <alternativeName>
        <fullName evidence="5">Protein-(glutamine-N5) MTase PrmC</fullName>
    </alternativeName>
    <alternativeName>
        <fullName evidence="5">Protein-glutamine N-methyltransferase PrmC</fullName>
    </alternativeName>
</protein>
<comment type="caution">
    <text evidence="5">Lacks conserved residue(s) required for the propagation of feature annotation.</text>
</comment>
<reference evidence="9" key="1">
    <citation type="submission" date="2016-10" db="EMBL/GenBank/DDBJ databases">
        <authorList>
            <person name="Varghese N."/>
            <person name="Submissions S."/>
        </authorList>
    </citation>
    <scope>NUCLEOTIDE SEQUENCE [LARGE SCALE GENOMIC DNA]</scope>
    <source>
        <strain evidence="9">CGMCC 1.10784</strain>
    </source>
</reference>
<dbReference type="NCBIfam" id="TIGR00536">
    <property type="entry name" value="hemK_fam"/>
    <property type="match status" value="1"/>
</dbReference>
<dbReference type="Pfam" id="PF05175">
    <property type="entry name" value="MTS"/>
    <property type="match status" value="1"/>
</dbReference>
<gene>
    <name evidence="5" type="primary">prmC</name>
    <name evidence="8" type="ORF">SAMN05216378_5602</name>
</gene>
<dbReference type="OrthoDB" id="9800643at2"/>
<dbReference type="InterPro" id="IPR029063">
    <property type="entry name" value="SAM-dependent_MTases_sf"/>
</dbReference>
<evidence type="ECO:0000256" key="1">
    <source>
        <dbReference type="ARBA" id="ARBA00022603"/>
    </source>
</evidence>
<evidence type="ECO:0000256" key="5">
    <source>
        <dbReference type="HAMAP-Rule" id="MF_02126"/>
    </source>
</evidence>
<evidence type="ECO:0000313" key="8">
    <source>
        <dbReference type="EMBL" id="SFF23360.1"/>
    </source>
</evidence>
<dbReference type="NCBIfam" id="TIGR03534">
    <property type="entry name" value="RF_mod_PrmC"/>
    <property type="match status" value="1"/>
</dbReference>
<comment type="function">
    <text evidence="5">Methylates the class 1 translation termination release factors RF1/PrfA and RF2/PrfB on the glutamine residue of the universally conserved GGQ motif.</text>
</comment>
<dbReference type="InterPro" id="IPR019874">
    <property type="entry name" value="RF_methyltr_PrmC"/>
</dbReference>
<dbReference type="PANTHER" id="PTHR18895">
    <property type="entry name" value="HEMK METHYLTRANSFERASE"/>
    <property type="match status" value="1"/>
</dbReference>
<feature type="binding site" evidence="5">
    <location>
        <begin position="140"/>
        <end position="144"/>
    </location>
    <ligand>
        <name>S-adenosyl-L-methionine</name>
        <dbReference type="ChEBI" id="CHEBI:59789"/>
    </ligand>
</feature>
<feature type="binding site" evidence="5">
    <location>
        <position position="163"/>
    </location>
    <ligand>
        <name>S-adenosyl-L-methionine</name>
        <dbReference type="ChEBI" id="CHEBI:59789"/>
    </ligand>
</feature>
<proteinExistence type="inferred from homology"/>
<dbReference type="RefSeq" id="WP_091189888.1">
    <property type="nucleotide sequence ID" value="NZ_FOMT01000006.1"/>
</dbReference>
<dbReference type="Pfam" id="PF17827">
    <property type="entry name" value="PrmC_N"/>
    <property type="match status" value="1"/>
</dbReference>
<dbReference type="InterPro" id="IPR002052">
    <property type="entry name" value="DNA_methylase_N6_adenine_CS"/>
</dbReference>
<evidence type="ECO:0000256" key="3">
    <source>
        <dbReference type="ARBA" id="ARBA00022691"/>
    </source>
</evidence>
<dbReference type="HAMAP" id="MF_02126">
    <property type="entry name" value="RF_methyltr_PrmC"/>
    <property type="match status" value="1"/>
</dbReference>
<keyword evidence="3 5" id="KW-0949">S-adenosyl-L-methionine</keyword>
<dbReference type="Proteomes" id="UP000198855">
    <property type="component" value="Unassembled WGS sequence"/>
</dbReference>
<evidence type="ECO:0000259" key="6">
    <source>
        <dbReference type="Pfam" id="PF05175"/>
    </source>
</evidence>
<dbReference type="EC" id="2.1.1.297" evidence="5"/>
<dbReference type="SUPFAM" id="SSF53335">
    <property type="entry name" value="S-adenosyl-L-methionine-dependent methyltransferases"/>
    <property type="match status" value="1"/>
</dbReference>
<comment type="similarity">
    <text evidence="5">Belongs to the protein N5-glutamine methyltransferase family. PrmC subfamily.</text>
</comment>
<feature type="domain" description="Methyltransferase small" evidence="6">
    <location>
        <begin position="134"/>
        <end position="221"/>
    </location>
</feature>
<feature type="domain" description="Release factor glutamine methyltransferase N-terminal" evidence="7">
    <location>
        <begin position="19"/>
        <end position="89"/>
    </location>
</feature>
<name>A0A1I2H1T4_9BACL</name>
<dbReference type="AlphaFoldDB" id="A0A1I2H1T4"/>
<dbReference type="CDD" id="cd02440">
    <property type="entry name" value="AdoMet_MTases"/>
    <property type="match status" value="1"/>
</dbReference>
<dbReference type="InterPro" id="IPR050320">
    <property type="entry name" value="N5-glutamine_MTase"/>
</dbReference>
<sequence>MIDHKDERVFFESSFTIREACVQASSFLEGLGVMEPRSNVERLLMHLLGIERSTMLRDFAEPFPAEHAAEWVELIRRKAAGEPVQYIIGEEWFYGRPFTVTPATLIPRPETELLVEAVLEAADQLWPPDGAVGPTVVDVGTGTGAIGVTLASQRPRWRVCASDLSPDALEVARTNAARHEAAGRMAFVQGDLLAPFAKRGAAGALDAEGVRIDVLVSNPPYIPADDLAGLQPEVRDYEPRLALDGGADGLDPYRRMVEQLPSLVQLPRIVAFELGMGQAHDVAALLRDVGQWDDIRIITDYGGIERHVIAVRTTGNT</sequence>
<dbReference type="EMBL" id="FOMT01000006">
    <property type="protein sequence ID" value="SFF23360.1"/>
    <property type="molecule type" value="Genomic_DNA"/>
</dbReference>
<keyword evidence="2 5" id="KW-0808">Transferase</keyword>
<dbReference type="PROSITE" id="PS00092">
    <property type="entry name" value="N6_MTASE"/>
    <property type="match status" value="1"/>
</dbReference>
<feature type="binding site" evidence="5">
    <location>
        <begin position="218"/>
        <end position="221"/>
    </location>
    <ligand>
        <name>substrate</name>
    </ligand>
</feature>
<dbReference type="GO" id="GO:0102559">
    <property type="term" value="F:peptide chain release factor N(5)-glutamine methyltransferase activity"/>
    <property type="evidence" value="ECO:0007669"/>
    <property type="project" value="UniProtKB-EC"/>
</dbReference>
<dbReference type="InterPro" id="IPR040758">
    <property type="entry name" value="PrmC_N"/>
</dbReference>
<dbReference type="Gene3D" id="1.10.8.10">
    <property type="entry name" value="DNA helicase RuvA subunit, C-terminal domain"/>
    <property type="match status" value="1"/>
</dbReference>
<keyword evidence="1 5" id="KW-0489">Methyltransferase</keyword>
<evidence type="ECO:0000256" key="2">
    <source>
        <dbReference type="ARBA" id="ARBA00022679"/>
    </source>
</evidence>
<dbReference type="PANTHER" id="PTHR18895:SF74">
    <property type="entry name" value="MTRF1L RELEASE FACTOR GLUTAMINE METHYLTRANSFERASE"/>
    <property type="match status" value="1"/>
</dbReference>
<evidence type="ECO:0000256" key="4">
    <source>
        <dbReference type="ARBA" id="ARBA00048391"/>
    </source>
</evidence>
<dbReference type="InterPro" id="IPR007848">
    <property type="entry name" value="Small_mtfrase_dom"/>
</dbReference>
<dbReference type="Gene3D" id="3.40.50.150">
    <property type="entry name" value="Vaccinia Virus protein VP39"/>
    <property type="match status" value="1"/>
</dbReference>
<accession>A0A1I2H1T4</accession>
<feature type="binding site" evidence="5">
    <location>
        <position position="218"/>
    </location>
    <ligand>
        <name>S-adenosyl-L-methionine</name>
        <dbReference type="ChEBI" id="CHEBI:59789"/>
    </ligand>
</feature>
<dbReference type="STRING" id="1045775.SAMN05216378_5602"/>
<dbReference type="GO" id="GO:0003676">
    <property type="term" value="F:nucleic acid binding"/>
    <property type="evidence" value="ECO:0007669"/>
    <property type="project" value="InterPro"/>
</dbReference>